<keyword evidence="2 9" id="KW-0812">Transmembrane</keyword>
<feature type="domain" description="G-protein coupled receptors family 1 profile" evidence="10">
    <location>
        <begin position="1"/>
        <end position="63"/>
    </location>
</feature>
<name>A0ABM1E8Y8_PRICU</name>
<dbReference type="PROSITE" id="PS50262">
    <property type="entry name" value="G_PROTEIN_RECEP_F1_2"/>
    <property type="match status" value="1"/>
</dbReference>
<evidence type="ECO:0000256" key="9">
    <source>
        <dbReference type="SAM" id="Phobius"/>
    </source>
</evidence>
<feature type="compositionally biased region" description="Polar residues" evidence="8">
    <location>
        <begin position="110"/>
        <end position="127"/>
    </location>
</feature>
<evidence type="ECO:0000313" key="12">
    <source>
        <dbReference type="RefSeq" id="XP_014668659.1"/>
    </source>
</evidence>
<evidence type="ECO:0000259" key="10">
    <source>
        <dbReference type="PROSITE" id="PS50262"/>
    </source>
</evidence>
<evidence type="ECO:0000256" key="2">
    <source>
        <dbReference type="ARBA" id="ARBA00022692"/>
    </source>
</evidence>
<dbReference type="PANTHER" id="PTHR24243">
    <property type="entry name" value="G-PROTEIN COUPLED RECEPTOR"/>
    <property type="match status" value="1"/>
</dbReference>
<evidence type="ECO:0000256" key="6">
    <source>
        <dbReference type="ARBA" id="ARBA00023170"/>
    </source>
</evidence>
<feature type="region of interest" description="Disordered" evidence="8">
    <location>
        <begin position="110"/>
        <end position="185"/>
    </location>
</feature>
<evidence type="ECO:0000256" key="8">
    <source>
        <dbReference type="SAM" id="MobiDB-lite"/>
    </source>
</evidence>
<keyword evidence="11" id="KW-1185">Reference proteome</keyword>
<evidence type="ECO:0000313" key="11">
    <source>
        <dbReference type="Proteomes" id="UP000695022"/>
    </source>
</evidence>
<protein>
    <submittedName>
        <fullName evidence="12">G-protein coupled receptor 39-like</fullName>
    </submittedName>
</protein>
<organism evidence="11 12">
    <name type="scientific">Priapulus caudatus</name>
    <name type="common">Priapulid worm</name>
    <dbReference type="NCBI Taxonomy" id="37621"/>
    <lineage>
        <taxon>Eukaryota</taxon>
        <taxon>Metazoa</taxon>
        <taxon>Ecdysozoa</taxon>
        <taxon>Scalidophora</taxon>
        <taxon>Priapulida</taxon>
        <taxon>Priapulimorpha</taxon>
        <taxon>Priapulimorphida</taxon>
        <taxon>Priapulidae</taxon>
        <taxon>Priapulus</taxon>
    </lineage>
</organism>
<comment type="subcellular location">
    <subcellularLocation>
        <location evidence="1">Membrane</location>
        <topology evidence="1">Multi-pass membrane protein</topology>
    </subcellularLocation>
</comment>
<dbReference type="Gene3D" id="1.20.1070.10">
    <property type="entry name" value="Rhodopsin 7-helix transmembrane proteins"/>
    <property type="match status" value="1"/>
</dbReference>
<dbReference type="SUPFAM" id="SSF81321">
    <property type="entry name" value="Family A G protein-coupled receptor-like"/>
    <property type="match status" value="1"/>
</dbReference>
<gene>
    <name evidence="12" type="primary">LOC106809934</name>
</gene>
<feature type="compositionally biased region" description="Basic and acidic residues" evidence="8">
    <location>
        <begin position="169"/>
        <end position="179"/>
    </location>
</feature>
<accession>A0ABM1E8Y8</accession>
<keyword evidence="7" id="KW-0807">Transducer</keyword>
<feature type="compositionally biased region" description="Basic and acidic residues" evidence="8">
    <location>
        <begin position="137"/>
        <end position="146"/>
    </location>
</feature>
<sequence>MYWKYRVAVVIAFFICYAPNQSQRLMVVYVQDWNEKLVGIFHIITYVSGVLYYTSATINPILYNVMSLKFRGAFKTTLFRCFRPPKKQRSPFLAHFNGSYKFTSKQVHSDTSGTQMECPQGANSASPDSRAPLRPRGASEKMDNHTRAKLVAGLPLRSRSPSPVQPPDRLNHNELRTPSDDDPFEDNIELSEYMVELNAYCLNDAKLNKTLVNGSRKDRLNNYSPTIINDLMK</sequence>
<dbReference type="Proteomes" id="UP000695022">
    <property type="component" value="Unplaced"/>
</dbReference>
<dbReference type="RefSeq" id="XP_014668659.1">
    <property type="nucleotide sequence ID" value="XM_014813173.1"/>
</dbReference>
<evidence type="ECO:0000256" key="3">
    <source>
        <dbReference type="ARBA" id="ARBA00022989"/>
    </source>
</evidence>
<keyword evidence="6" id="KW-0675">Receptor</keyword>
<evidence type="ECO:0000256" key="7">
    <source>
        <dbReference type="ARBA" id="ARBA00023224"/>
    </source>
</evidence>
<evidence type="ECO:0000256" key="1">
    <source>
        <dbReference type="ARBA" id="ARBA00004141"/>
    </source>
</evidence>
<feature type="transmembrane region" description="Helical" evidence="9">
    <location>
        <begin position="40"/>
        <end position="62"/>
    </location>
</feature>
<evidence type="ECO:0000256" key="4">
    <source>
        <dbReference type="ARBA" id="ARBA00023040"/>
    </source>
</evidence>
<reference evidence="12" key="1">
    <citation type="submission" date="2025-08" db="UniProtKB">
        <authorList>
            <consortium name="RefSeq"/>
        </authorList>
    </citation>
    <scope>IDENTIFICATION</scope>
</reference>
<keyword evidence="5 9" id="KW-0472">Membrane</keyword>
<proteinExistence type="predicted"/>
<keyword evidence="4" id="KW-0297">G-protein coupled receptor</keyword>
<evidence type="ECO:0000256" key="5">
    <source>
        <dbReference type="ARBA" id="ARBA00023136"/>
    </source>
</evidence>
<dbReference type="GeneID" id="106809934"/>
<keyword evidence="3 9" id="KW-1133">Transmembrane helix</keyword>
<dbReference type="PANTHER" id="PTHR24243:SF208">
    <property type="entry name" value="PYROKININ-1 RECEPTOR"/>
    <property type="match status" value="1"/>
</dbReference>
<dbReference type="InterPro" id="IPR017452">
    <property type="entry name" value="GPCR_Rhodpsn_7TM"/>
</dbReference>